<dbReference type="EMBL" id="KY684083">
    <property type="protein sequence ID" value="ARF08210.1"/>
    <property type="molecule type" value="Genomic_DNA"/>
</dbReference>
<dbReference type="NCBIfam" id="TIGR00442">
    <property type="entry name" value="hisS"/>
    <property type="match status" value="1"/>
</dbReference>
<dbReference type="InterPro" id="IPR004154">
    <property type="entry name" value="Anticodon-bd"/>
</dbReference>
<feature type="domain" description="Aminoacyl-transfer RNA synthetases class-II family profile" evidence="6">
    <location>
        <begin position="16"/>
        <end position="355"/>
    </location>
</feature>
<evidence type="ECO:0000256" key="1">
    <source>
        <dbReference type="ARBA" id="ARBA00008226"/>
    </source>
</evidence>
<dbReference type="InterPro" id="IPR045864">
    <property type="entry name" value="aa-tRNA-synth_II/BPL/LPL"/>
</dbReference>
<dbReference type="GO" id="GO:0005524">
    <property type="term" value="F:ATP binding"/>
    <property type="evidence" value="ECO:0007669"/>
    <property type="project" value="InterPro"/>
</dbReference>
<dbReference type="Gene3D" id="3.40.50.800">
    <property type="entry name" value="Anticodon-binding domain"/>
    <property type="match status" value="1"/>
</dbReference>
<comment type="similarity">
    <text evidence="1">Belongs to the class-II aminoacyl-tRNA synthetase family.</text>
</comment>
<dbReference type="Gene3D" id="3.30.930.10">
    <property type="entry name" value="Bira Bifunctional Protein, Domain 2"/>
    <property type="match status" value="1"/>
</dbReference>
<comment type="catalytic activity">
    <reaction evidence="5">
        <text>tRNA(His) + L-histidine + ATP = L-histidyl-tRNA(His) + AMP + diphosphate + H(+)</text>
        <dbReference type="Rhea" id="RHEA:17313"/>
        <dbReference type="Rhea" id="RHEA-COMP:9665"/>
        <dbReference type="Rhea" id="RHEA-COMP:9689"/>
        <dbReference type="ChEBI" id="CHEBI:15378"/>
        <dbReference type="ChEBI" id="CHEBI:30616"/>
        <dbReference type="ChEBI" id="CHEBI:33019"/>
        <dbReference type="ChEBI" id="CHEBI:57595"/>
        <dbReference type="ChEBI" id="CHEBI:78442"/>
        <dbReference type="ChEBI" id="CHEBI:78527"/>
        <dbReference type="ChEBI" id="CHEBI:456215"/>
        <dbReference type="EC" id="6.1.1.21"/>
    </reaction>
</comment>
<dbReference type="PANTHER" id="PTHR43707">
    <property type="entry name" value="HISTIDYL-TRNA SYNTHETASE"/>
    <property type="match status" value="1"/>
</dbReference>
<organism evidence="7">
    <name type="scientific">Catovirus CTV1</name>
    <dbReference type="NCBI Taxonomy" id="1977631"/>
    <lineage>
        <taxon>Viruses</taxon>
        <taxon>Varidnaviria</taxon>
        <taxon>Bamfordvirae</taxon>
        <taxon>Nucleocytoviricota</taxon>
        <taxon>Megaviricetes</taxon>
        <taxon>Imitervirales</taxon>
        <taxon>Mimiviridae</taxon>
        <taxon>Klosneuvirinae</taxon>
        <taxon>Catovirus</taxon>
    </lineage>
</organism>
<keyword evidence="7" id="KW-0436">Ligase</keyword>
<dbReference type="Pfam" id="PF03129">
    <property type="entry name" value="HGTP_anticodon"/>
    <property type="match status" value="1"/>
</dbReference>
<keyword evidence="7" id="KW-0030">Aminoacyl-tRNA synthetase</keyword>
<dbReference type="InterPro" id="IPR041715">
    <property type="entry name" value="HisRS-like_core"/>
</dbReference>
<dbReference type="InterPro" id="IPR036621">
    <property type="entry name" value="Anticodon-bd_dom_sf"/>
</dbReference>
<evidence type="ECO:0000256" key="4">
    <source>
        <dbReference type="ARBA" id="ARBA00030619"/>
    </source>
</evidence>
<dbReference type="SUPFAM" id="SSF55681">
    <property type="entry name" value="Class II aaRS and biotin synthetases"/>
    <property type="match status" value="1"/>
</dbReference>
<dbReference type="SUPFAM" id="SSF52954">
    <property type="entry name" value="Class II aaRS ABD-related"/>
    <property type="match status" value="1"/>
</dbReference>
<dbReference type="PANTHER" id="PTHR43707:SF1">
    <property type="entry name" value="HISTIDINE--TRNA LIGASE, MITOCHONDRIAL-RELATED"/>
    <property type="match status" value="1"/>
</dbReference>
<dbReference type="CDD" id="cd00773">
    <property type="entry name" value="HisRS-like_core"/>
    <property type="match status" value="1"/>
</dbReference>
<dbReference type="InterPro" id="IPR015807">
    <property type="entry name" value="His-tRNA-ligase"/>
</dbReference>
<evidence type="ECO:0000313" key="7">
    <source>
        <dbReference type="EMBL" id="ARF08210.1"/>
    </source>
</evidence>
<dbReference type="GO" id="GO:0004821">
    <property type="term" value="F:histidine-tRNA ligase activity"/>
    <property type="evidence" value="ECO:0007669"/>
    <property type="project" value="UniProtKB-EC"/>
</dbReference>
<accession>A0A1V0S921</accession>
<evidence type="ECO:0000256" key="2">
    <source>
        <dbReference type="ARBA" id="ARBA00012815"/>
    </source>
</evidence>
<dbReference type="Pfam" id="PF13393">
    <property type="entry name" value="tRNA-synt_His"/>
    <property type="match status" value="1"/>
</dbReference>
<dbReference type="InterPro" id="IPR004516">
    <property type="entry name" value="HisRS/HisZ"/>
</dbReference>
<reference evidence="7" key="1">
    <citation type="journal article" date="2017" name="Science">
        <title>Giant viruses with an expanded complement of translation system components.</title>
        <authorList>
            <person name="Schulz F."/>
            <person name="Yutin N."/>
            <person name="Ivanova N.N."/>
            <person name="Ortega D.R."/>
            <person name="Lee T.K."/>
            <person name="Vierheilig J."/>
            <person name="Daims H."/>
            <person name="Horn M."/>
            <person name="Wagner M."/>
            <person name="Jensen G.J."/>
            <person name="Kyrpides N.C."/>
            <person name="Koonin E.V."/>
            <person name="Woyke T."/>
        </authorList>
    </citation>
    <scope>NUCLEOTIDE SEQUENCE</scope>
    <source>
        <strain evidence="7">CTV1</strain>
    </source>
</reference>
<evidence type="ECO:0000256" key="3">
    <source>
        <dbReference type="ARBA" id="ARBA00022741"/>
    </source>
</evidence>
<name>A0A1V0S921_9VIRU</name>
<dbReference type="EC" id="6.1.1.21" evidence="2"/>
<keyword evidence="3" id="KW-0547">Nucleotide-binding</keyword>
<gene>
    <name evidence="7" type="ORF">Catovirus_1_260</name>
</gene>
<protein>
    <recommendedName>
        <fullName evidence="2">histidine--tRNA ligase</fullName>
        <ecNumber evidence="2">6.1.1.21</ecNumber>
    </recommendedName>
    <alternativeName>
        <fullName evidence="4">Histidyl-tRNA synthetase</fullName>
    </alternativeName>
</protein>
<dbReference type="PROSITE" id="PS50862">
    <property type="entry name" value="AA_TRNA_LIGASE_II"/>
    <property type="match status" value="1"/>
</dbReference>
<evidence type="ECO:0000256" key="5">
    <source>
        <dbReference type="ARBA" id="ARBA00047639"/>
    </source>
</evidence>
<proteinExistence type="inferred from homology"/>
<sequence>MSQPTNLSVSVYPPSGTRDFFPEDMQVRNWLFNIWSDVSKQFNYQQYDAPVLEHSSLYTVKRGNDDILSEMYSFEKDGVKLCLRPEMTPSLARMIMQILPSSMLPIKWFSIPQCWRYESTTRGRKREHYQWNVDMFGTENVKSETEILQIIVAFLKKINLTTNDIVIRISNRKLLQKVLYNFGITEDEKFMKACNVFDKLAKLEKNDIRSMFKETVGLTDEQIEKILTFSEIKSFDELVQLNYLDKDDLVLNEMKNIFLNAKKLGFEDWLQFDVSVIRGLSYYTGIVFEAYSKSTEMKRAILGGGAYDNLLTTYNYPTPVPAIGFGCGDVVILDILKELNKLPSFEVKTDYVIIPFNDEFFADSCLVADKLREKGKTVEVYIKKSKMNVAFSYADRIKANCAILLAPDEWSKGLIVVKNLRTNIESNEKQKTVDLNEYLSSV</sequence>
<evidence type="ECO:0000259" key="6">
    <source>
        <dbReference type="PROSITE" id="PS50862"/>
    </source>
</evidence>
<dbReference type="InterPro" id="IPR006195">
    <property type="entry name" value="aa-tRNA-synth_II"/>
</dbReference>
<dbReference type="PIRSF" id="PIRSF001549">
    <property type="entry name" value="His-tRNA_synth"/>
    <property type="match status" value="1"/>
</dbReference>